<dbReference type="PANTHER" id="PTHR43918">
    <property type="entry name" value="ACETYLCHOLINESTERASE"/>
    <property type="match status" value="1"/>
</dbReference>
<dbReference type="GO" id="GO:0005615">
    <property type="term" value="C:extracellular space"/>
    <property type="evidence" value="ECO:0007669"/>
    <property type="project" value="TreeGrafter"/>
</dbReference>
<reference evidence="6 8" key="2">
    <citation type="journal article" date="2013" name="Nature">
        <title>Insights into bilaterian evolution from three spiralian genomes.</title>
        <authorList>
            <person name="Simakov O."/>
            <person name="Marletaz F."/>
            <person name="Cho S.J."/>
            <person name="Edsinger-Gonzales E."/>
            <person name="Havlak P."/>
            <person name="Hellsten U."/>
            <person name="Kuo D.H."/>
            <person name="Larsson T."/>
            <person name="Lv J."/>
            <person name="Arendt D."/>
            <person name="Savage R."/>
            <person name="Osoegawa K."/>
            <person name="de Jong P."/>
            <person name="Grimwood J."/>
            <person name="Chapman J.A."/>
            <person name="Shapiro H."/>
            <person name="Aerts A."/>
            <person name="Otillar R.P."/>
            <person name="Terry A.Y."/>
            <person name="Boore J.L."/>
            <person name="Grigoriev I.V."/>
            <person name="Lindberg D.R."/>
            <person name="Seaver E.C."/>
            <person name="Weisblat D.A."/>
            <person name="Putnam N.H."/>
            <person name="Rokhsar D.S."/>
        </authorList>
    </citation>
    <scope>NUCLEOTIDE SEQUENCE</scope>
    <source>
        <strain evidence="6 8">I ESC-2004</strain>
    </source>
</reference>
<organism evidence="6">
    <name type="scientific">Capitella teleta</name>
    <name type="common">Polychaete worm</name>
    <dbReference type="NCBI Taxonomy" id="283909"/>
    <lineage>
        <taxon>Eukaryota</taxon>
        <taxon>Metazoa</taxon>
        <taxon>Spiralia</taxon>
        <taxon>Lophotrochozoa</taxon>
        <taxon>Annelida</taxon>
        <taxon>Polychaeta</taxon>
        <taxon>Sedentaria</taxon>
        <taxon>Scolecida</taxon>
        <taxon>Capitellidae</taxon>
        <taxon>Capitella</taxon>
    </lineage>
</organism>
<keyword evidence="2" id="KW-0719">Serine esterase</keyword>
<dbReference type="GO" id="GO:0003990">
    <property type="term" value="F:acetylcholinesterase activity"/>
    <property type="evidence" value="ECO:0007669"/>
    <property type="project" value="TreeGrafter"/>
</dbReference>
<evidence type="ECO:0000256" key="3">
    <source>
        <dbReference type="ARBA" id="ARBA00022801"/>
    </source>
</evidence>
<dbReference type="ESTHER" id="capte-r7vei7">
    <property type="family name" value="Carb_B_Annelida"/>
</dbReference>
<accession>R7VEI7</accession>
<protein>
    <recommendedName>
        <fullName evidence="4">Carboxylic ester hydrolase</fullName>
        <ecNumber evidence="4">3.1.1.-</ecNumber>
    </recommendedName>
</protein>
<dbReference type="OMA" id="CFEQPPR"/>
<evidence type="ECO:0000256" key="4">
    <source>
        <dbReference type="RuleBase" id="RU361235"/>
    </source>
</evidence>
<keyword evidence="3 4" id="KW-0378">Hydrolase</keyword>
<sequence length="541" mass="61162">MIGRHESAEGSFQPISAFLGIPYAQPPVGPLRFARPILLDSEWNGVLDASEYGPFCPQNPKVMNDGAYEPTCLPEKSSLSEDCLQLNIFTPDPSKKLPVLVFIHGGGYIYGSGILYDGTALAAMQDIVVVSFNYRLAPFGYLHDDQGSELPATGHLGHLDQRIALQWVQKYIQYFGGDPSRVTLAGQSAGAASVTFHLLSEESRGLFSQAVIHSDYTLKSSHPKSGKSAIQRLMHQLEGCEQKEIFECLREKSPEEIIEVFEVDFAGNDRNIARWTPVFDGVNLALDPTQELLMLNFTQVPVLIGVTANEGWGLSTYLLPEAMQDNTTLTYSGHFLSATRKFLSDVYGADEPYFEEILSAVLDFNFGKSPKMLEDEGFLLRRWSDLVGDLYLRSPTTRLAQLLTASSQLTFFYEFSHRPSHIRSERPLWHHGCDHTSELQFFWGFPYLNSHSRCNTLYTAEEMSFTKDVMAYYANFIKSGNPNSEDLFLWPEFSRSREDYIIMQPSFMKASGYKQDRVNFYMGKLLHMRNKCKGHETHDEL</sequence>
<dbReference type="InterPro" id="IPR002018">
    <property type="entry name" value="CarbesteraseB"/>
</dbReference>
<dbReference type="SUPFAM" id="SSF53474">
    <property type="entry name" value="alpha/beta-Hydrolases"/>
    <property type="match status" value="1"/>
</dbReference>
<reference evidence="8" key="1">
    <citation type="submission" date="2012-12" db="EMBL/GenBank/DDBJ databases">
        <authorList>
            <person name="Hellsten U."/>
            <person name="Grimwood J."/>
            <person name="Chapman J.A."/>
            <person name="Shapiro H."/>
            <person name="Aerts A."/>
            <person name="Otillar R.P."/>
            <person name="Terry A.Y."/>
            <person name="Boore J.L."/>
            <person name="Simakov O."/>
            <person name="Marletaz F."/>
            <person name="Cho S.-J."/>
            <person name="Edsinger-Gonzales E."/>
            <person name="Havlak P."/>
            <person name="Kuo D.-H."/>
            <person name="Larsson T."/>
            <person name="Lv J."/>
            <person name="Arendt D."/>
            <person name="Savage R."/>
            <person name="Osoegawa K."/>
            <person name="de Jong P."/>
            <person name="Lindberg D.R."/>
            <person name="Seaver E.C."/>
            <person name="Weisblat D.A."/>
            <person name="Putnam N.H."/>
            <person name="Grigoriev I.V."/>
            <person name="Rokhsar D.S."/>
        </authorList>
    </citation>
    <scope>NUCLEOTIDE SEQUENCE</scope>
    <source>
        <strain evidence="8">I ESC-2004</strain>
    </source>
</reference>
<dbReference type="AlphaFoldDB" id="R7VEI7"/>
<dbReference type="OrthoDB" id="408631at2759"/>
<dbReference type="Pfam" id="PF00135">
    <property type="entry name" value="COesterase"/>
    <property type="match status" value="1"/>
</dbReference>
<dbReference type="PANTHER" id="PTHR43918:SF4">
    <property type="entry name" value="CARBOXYLIC ESTER HYDROLASE"/>
    <property type="match status" value="1"/>
</dbReference>
<evidence type="ECO:0000313" key="7">
    <source>
        <dbReference type="EnsemblMetazoa" id="CapteP168085"/>
    </source>
</evidence>
<dbReference type="InterPro" id="IPR019826">
    <property type="entry name" value="Carboxylesterase_B_AS"/>
</dbReference>
<reference evidence="7" key="3">
    <citation type="submission" date="2015-06" db="UniProtKB">
        <authorList>
            <consortium name="EnsemblMetazoa"/>
        </authorList>
    </citation>
    <scope>IDENTIFICATION</scope>
</reference>
<dbReference type="Gene3D" id="3.40.50.1820">
    <property type="entry name" value="alpha/beta hydrolase"/>
    <property type="match status" value="1"/>
</dbReference>
<comment type="similarity">
    <text evidence="1 4">Belongs to the type-B carboxylesterase/lipase family.</text>
</comment>
<dbReference type="EMBL" id="AMQN01016983">
    <property type="status" value="NOT_ANNOTATED_CDS"/>
    <property type="molecule type" value="Genomic_DNA"/>
</dbReference>
<proteinExistence type="inferred from homology"/>
<feature type="domain" description="Carboxylesterase type B" evidence="5">
    <location>
        <begin position="6"/>
        <end position="520"/>
    </location>
</feature>
<dbReference type="Proteomes" id="UP000014760">
    <property type="component" value="Unassembled WGS sequence"/>
</dbReference>
<dbReference type="InterPro" id="IPR029058">
    <property type="entry name" value="AB_hydrolase_fold"/>
</dbReference>
<evidence type="ECO:0000313" key="6">
    <source>
        <dbReference type="EMBL" id="ELU17243.1"/>
    </source>
</evidence>
<dbReference type="PROSITE" id="PS00122">
    <property type="entry name" value="CARBOXYLESTERASE_B_1"/>
    <property type="match status" value="1"/>
</dbReference>
<name>R7VEI7_CAPTE</name>
<gene>
    <name evidence="6" type="ORF">CAPTEDRAFT_168085</name>
</gene>
<dbReference type="HOGENOM" id="CLU_006586_16_4_1"/>
<dbReference type="GO" id="GO:0006581">
    <property type="term" value="P:acetylcholine catabolic process"/>
    <property type="evidence" value="ECO:0007669"/>
    <property type="project" value="TreeGrafter"/>
</dbReference>
<evidence type="ECO:0000313" key="8">
    <source>
        <dbReference type="Proteomes" id="UP000014760"/>
    </source>
</evidence>
<dbReference type="InterPro" id="IPR050654">
    <property type="entry name" value="AChE-related_enzymes"/>
</dbReference>
<keyword evidence="8" id="KW-1185">Reference proteome</keyword>
<dbReference type="GO" id="GO:0005886">
    <property type="term" value="C:plasma membrane"/>
    <property type="evidence" value="ECO:0007669"/>
    <property type="project" value="TreeGrafter"/>
</dbReference>
<dbReference type="STRING" id="283909.R7VEI7"/>
<evidence type="ECO:0000256" key="1">
    <source>
        <dbReference type="ARBA" id="ARBA00005964"/>
    </source>
</evidence>
<dbReference type="EC" id="3.1.1.-" evidence="4"/>
<dbReference type="EnsemblMetazoa" id="CapteT168085">
    <property type="protein sequence ID" value="CapteP168085"/>
    <property type="gene ID" value="CapteG168085"/>
</dbReference>
<dbReference type="EMBL" id="KB292614">
    <property type="protein sequence ID" value="ELU17243.1"/>
    <property type="molecule type" value="Genomic_DNA"/>
</dbReference>
<dbReference type="GO" id="GO:0019695">
    <property type="term" value="P:choline metabolic process"/>
    <property type="evidence" value="ECO:0007669"/>
    <property type="project" value="TreeGrafter"/>
</dbReference>
<evidence type="ECO:0000256" key="2">
    <source>
        <dbReference type="ARBA" id="ARBA00022487"/>
    </source>
</evidence>
<evidence type="ECO:0000259" key="5">
    <source>
        <dbReference type="Pfam" id="PF00135"/>
    </source>
</evidence>